<dbReference type="RefSeq" id="XP_006824219.1">
    <property type="nucleotide sequence ID" value="XM_006824156.1"/>
</dbReference>
<dbReference type="GeneID" id="102808738"/>
<keyword evidence="2" id="KW-1133">Transmembrane helix</keyword>
<evidence type="ECO:0000313" key="3">
    <source>
        <dbReference type="Proteomes" id="UP000694865"/>
    </source>
</evidence>
<feature type="transmembrane region" description="Helical" evidence="2">
    <location>
        <begin position="482"/>
        <end position="504"/>
    </location>
</feature>
<keyword evidence="2" id="KW-0812">Transmembrane</keyword>
<feature type="transmembrane region" description="Helical" evidence="2">
    <location>
        <begin position="552"/>
        <end position="573"/>
    </location>
</feature>
<keyword evidence="3" id="KW-1185">Reference proteome</keyword>
<feature type="transmembrane region" description="Helical" evidence="2">
    <location>
        <begin position="22"/>
        <end position="41"/>
    </location>
</feature>
<evidence type="ECO:0000313" key="4">
    <source>
        <dbReference type="RefSeq" id="XP_006824219.1"/>
    </source>
</evidence>
<feature type="transmembrane region" description="Helical" evidence="2">
    <location>
        <begin position="449"/>
        <end position="476"/>
    </location>
</feature>
<name>A0ABM0MW28_SACKO</name>
<accession>A0ABM0MW28</accession>
<organism evidence="3 4">
    <name type="scientific">Saccoglossus kowalevskii</name>
    <name type="common">Acorn worm</name>
    <dbReference type="NCBI Taxonomy" id="10224"/>
    <lineage>
        <taxon>Eukaryota</taxon>
        <taxon>Metazoa</taxon>
        <taxon>Hemichordata</taxon>
        <taxon>Enteropneusta</taxon>
        <taxon>Harrimaniidae</taxon>
        <taxon>Saccoglossus</taxon>
    </lineage>
</organism>
<feature type="transmembrane region" description="Helical" evidence="2">
    <location>
        <begin position="332"/>
        <end position="352"/>
    </location>
</feature>
<keyword evidence="2" id="KW-0472">Membrane</keyword>
<reference evidence="4" key="1">
    <citation type="submission" date="2025-08" db="UniProtKB">
        <authorList>
            <consortium name="RefSeq"/>
        </authorList>
    </citation>
    <scope>IDENTIFICATION</scope>
    <source>
        <tissue evidence="4">Testes</tissue>
    </source>
</reference>
<evidence type="ECO:0000256" key="1">
    <source>
        <dbReference type="SAM" id="MobiDB-lite"/>
    </source>
</evidence>
<dbReference type="Proteomes" id="UP000694865">
    <property type="component" value="Unplaced"/>
</dbReference>
<proteinExistence type="predicted"/>
<feature type="compositionally biased region" description="Basic residues" evidence="1">
    <location>
        <begin position="74"/>
        <end position="84"/>
    </location>
</feature>
<feature type="transmembrane region" description="Helical" evidence="2">
    <location>
        <begin position="417"/>
        <end position="437"/>
    </location>
</feature>
<sequence length="615" mass="70373">MPVSIPLMCTLFVRVVGDVRDLWQVACLVTCLVFGYGVLCWKFPKHTEEETVVHTPSDAKVETNAVHPMMTPSRKSKRKRKKKSSKDPQFKNTHRKDGTSSIPDKLQDHNKPPIVANVTKSRNVIVGNHNIMNVNINSDFAESGTLAFDVNPVVQTIRLKIDIGLRRNGNRNTQIFHKAEKEILKTQGTEEFRNECCDRYSAGSVTLTCGCVELSMEINDKAGLWRLKRELENGEFVKLVQRTLITQQMTQVAKTRNVVIKVTIDDEQLKHITTILQKKAVGASKATLWKRMLDSGNSKLRNISKFKVKIPRWMVTLCHQFMCSLQIPRWMVTFYYVLLTLLIMLLILTQLMKSRDRLLFLESCIGTVEGEDRCVELWIPFVGILDNDQPLYWSWCVLLKDIHCIDFPSFSSWNEQMFRLVVTELVILSFVPVILSSSRYPKKAKEQQIRVATLIFVSFCLAVIWCLDCTIVYMGFRQTDHSWSILGIVELPLAVTFIVSIIAARPKLTRACDLLVCVSAIKYTIETLIDAIKVTKLVLTMYRSWSNDEHLVVSAVILVLASLTRVCVIYVLIRKLHLFQGVNCRGKTQNKNVVDRKQDSREEYQRIISGLDNVD</sequence>
<protein>
    <submittedName>
        <fullName evidence="4">Uncharacterized protein LOC102808738</fullName>
    </submittedName>
</protein>
<feature type="region of interest" description="Disordered" evidence="1">
    <location>
        <begin position="54"/>
        <end position="113"/>
    </location>
</feature>
<gene>
    <name evidence="4" type="primary">LOC102808738</name>
</gene>
<evidence type="ECO:0000256" key="2">
    <source>
        <dbReference type="SAM" id="Phobius"/>
    </source>
</evidence>